<accession>A0A099CVA9</accession>
<dbReference type="STRING" id="1543381.LF63_0105690"/>
<protein>
    <submittedName>
        <fullName evidence="1">Uncharacterized protein</fullName>
    </submittedName>
</protein>
<name>A0A099CVA9_9GAMM</name>
<evidence type="ECO:0000313" key="1">
    <source>
        <dbReference type="EMBL" id="KGI77893.1"/>
    </source>
</evidence>
<keyword evidence="2" id="KW-1185">Reference proteome</keyword>
<gene>
    <name evidence="1" type="ORF">LF63_0105690</name>
</gene>
<proteinExistence type="predicted"/>
<dbReference type="Proteomes" id="UP000029708">
    <property type="component" value="Unassembled WGS sequence"/>
</dbReference>
<comment type="caution">
    <text evidence="1">The sequence shown here is derived from an EMBL/GenBank/DDBJ whole genome shotgun (WGS) entry which is preliminary data.</text>
</comment>
<organism evidence="1 2">
    <name type="scientific">Oleiagrimonas soli</name>
    <dbReference type="NCBI Taxonomy" id="1543381"/>
    <lineage>
        <taxon>Bacteria</taxon>
        <taxon>Pseudomonadati</taxon>
        <taxon>Pseudomonadota</taxon>
        <taxon>Gammaproteobacteria</taxon>
        <taxon>Lysobacterales</taxon>
        <taxon>Rhodanobacteraceae</taxon>
        <taxon>Oleiagrimonas</taxon>
    </lineage>
</organism>
<sequence length="67" mass="7572">MFEPEGDREEPRVRIDRAVTGHARHLTAIRHIDHAQHASSRFGVAQRFVPFAPSKPPSCKSPMRGIQ</sequence>
<dbReference type="AlphaFoldDB" id="A0A099CVA9"/>
<dbReference type="HOGENOM" id="CLU_2808212_0_0_6"/>
<evidence type="ECO:0000313" key="2">
    <source>
        <dbReference type="Proteomes" id="UP000029708"/>
    </source>
</evidence>
<dbReference type="EMBL" id="JROI01000010">
    <property type="protein sequence ID" value="KGI77893.1"/>
    <property type="molecule type" value="Genomic_DNA"/>
</dbReference>
<reference evidence="1 2" key="1">
    <citation type="submission" date="2014-09" db="EMBL/GenBank/DDBJ databases">
        <title>Xanthomonadaceae 3.5X direct submission.</title>
        <authorList>
            <person name="Fang T."/>
            <person name="Wang H."/>
        </authorList>
    </citation>
    <scope>NUCLEOTIDE SEQUENCE [LARGE SCALE GENOMIC DNA]</scope>
    <source>
        <strain evidence="1 2">3.5X</strain>
    </source>
</reference>